<keyword evidence="1" id="KW-1133">Transmembrane helix</keyword>
<keyword evidence="1" id="KW-0472">Membrane</keyword>
<keyword evidence="1" id="KW-0812">Transmembrane</keyword>
<dbReference type="OrthoDB" id="748166at2759"/>
<dbReference type="Pfam" id="PF06219">
    <property type="entry name" value="DUF1005"/>
    <property type="match status" value="1"/>
</dbReference>
<dbReference type="GeneID" id="111486504"/>
<keyword evidence="2" id="KW-1185">Reference proteome</keyword>
<protein>
    <submittedName>
        <fullName evidence="3">Uncharacterized protein LOC111486504</fullName>
    </submittedName>
</protein>
<name>A0A6J1JPD8_CUCMA</name>
<feature type="transmembrane region" description="Helical" evidence="1">
    <location>
        <begin position="6"/>
        <end position="29"/>
    </location>
</feature>
<dbReference type="InterPro" id="IPR010410">
    <property type="entry name" value="DUF1005"/>
</dbReference>
<dbReference type="AlphaFoldDB" id="A0A6J1JPD8"/>
<dbReference type="PANTHER" id="PTHR31317">
    <property type="entry name" value="OS08G0163500 PROTEIN"/>
    <property type="match status" value="1"/>
</dbReference>
<evidence type="ECO:0000256" key="1">
    <source>
        <dbReference type="SAM" id="Phobius"/>
    </source>
</evidence>
<dbReference type="PANTHER" id="PTHR31317:SF17">
    <property type="entry name" value="F2J10.8 PROTEIN"/>
    <property type="match status" value="1"/>
</dbReference>
<organism evidence="2 3">
    <name type="scientific">Cucurbita maxima</name>
    <name type="common">Pumpkin</name>
    <name type="synonym">Winter squash</name>
    <dbReference type="NCBI Taxonomy" id="3661"/>
    <lineage>
        <taxon>Eukaryota</taxon>
        <taxon>Viridiplantae</taxon>
        <taxon>Streptophyta</taxon>
        <taxon>Embryophyta</taxon>
        <taxon>Tracheophyta</taxon>
        <taxon>Spermatophyta</taxon>
        <taxon>Magnoliopsida</taxon>
        <taxon>eudicotyledons</taxon>
        <taxon>Gunneridae</taxon>
        <taxon>Pentapetalae</taxon>
        <taxon>rosids</taxon>
        <taxon>fabids</taxon>
        <taxon>Cucurbitales</taxon>
        <taxon>Cucurbitaceae</taxon>
        <taxon>Cucurbiteae</taxon>
        <taxon>Cucurbita</taxon>
    </lineage>
</organism>
<evidence type="ECO:0000313" key="3">
    <source>
        <dbReference type="RefSeq" id="XP_022989454.1"/>
    </source>
</evidence>
<proteinExistence type="predicted"/>
<dbReference type="RefSeq" id="XP_022989454.1">
    <property type="nucleotide sequence ID" value="XM_023133686.1"/>
</dbReference>
<gene>
    <name evidence="3" type="primary">LOC111486504</name>
</gene>
<dbReference type="KEGG" id="cmax:111486504"/>
<accession>A0A6J1JPD8</accession>
<reference evidence="3" key="1">
    <citation type="submission" date="2025-08" db="UniProtKB">
        <authorList>
            <consortium name="RefSeq"/>
        </authorList>
    </citation>
    <scope>IDENTIFICATION</scope>
    <source>
        <tissue evidence="3">Young leaves</tissue>
    </source>
</reference>
<sequence length="515" mass="55771">MKDSQLWLPACFIFTSSILQIPFLISSSLLFSLHIQRSPEISLYFLSLFFILSPANPADAGDIDFLMDPCLFLRVLVGNLAVKFPVAAKPSFSGVHPSSSPCFCKIKLKDFPTQFVTVPLLVDGEISDATSSSSSSSSHSSLAACFSLNKSQIEKLISKRKDLSVKIEVFTGGRAPASCGGNILRSSAKLLGRIVVPITASSLAETKPCLFQNGWTGIGEGKRGNSSAQLHLTVRAEPDPRFMFRFDGEPECSPQVFQVQGSVCQPVFTCKFGFRNERDWDRSRSSISEQSSTSKSWLPKIRSEKDQSAHERKGWSITIHDLSGSPVAAASMVTPFVPSPGSHRVSRSNPGAWLILRPVDGSWRPWGRLEAWRESGGSDSIGYRFELLPTISAAAPLATSTISSSAGGKFTIDITGSASPTISPNGSFDLSSSSGSRPGSGDFGYLSSYQYKGFVMSTTVEGMKKQSRRPEVEVAVQHVTCTEDAAVFVALAAAVDLSMDACRLFSQKLRKELRQ</sequence>
<dbReference type="Proteomes" id="UP000504608">
    <property type="component" value="Unplaced"/>
</dbReference>
<evidence type="ECO:0000313" key="2">
    <source>
        <dbReference type="Proteomes" id="UP000504608"/>
    </source>
</evidence>